<evidence type="ECO:0000313" key="2">
    <source>
        <dbReference type="EMBL" id="ORY88483.1"/>
    </source>
</evidence>
<dbReference type="PROSITE" id="PS50206">
    <property type="entry name" value="RHODANESE_3"/>
    <property type="match status" value="1"/>
</dbReference>
<protein>
    <recommendedName>
        <fullName evidence="1">Rhodanese domain-containing protein</fullName>
    </recommendedName>
</protein>
<evidence type="ECO:0000259" key="1">
    <source>
        <dbReference type="PROSITE" id="PS50206"/>
    </source>
</evidence>
<sequence length="328" mass="36225">MPSISSLPLELLYYILSLAPPTPFDLARRTFLGRIALVSRSWYAVAGSLMGEEEVLVVEEGVEAWGEMVRELCARREKRGESGVMRRLRIEEREALPPALGLGWVEEAAPVDDLQAEELFAGLKKLQILTSISLFTPFATFQSLIRLTLSVDKVDEASLGPLLAAAPNLSHFSLVWPEWNEHQPSPSPVCSSLLTLAPQLVHLSLTSPPPAHHPFLLALLPRCTSLTSIHLSLHYRTSLLPILQLLPTPPTASTKPLQLETTFLSSPGPSYCSILEAFEALVFESRRLGAWSVGWAGARGSGSPRERREWGEECRRRGIEPREVVLVS</sequence>
<dbReference type="Proteomes" id="UP000193467">
    <property type="component" value="Unassembled WGS sequence"/>
</dbReference>
<dbReference type="InterPro" id="IPR001763">
    <property type="entry name" value="Rhodanese-like_dom"/>
</dbReference>
<comment type="caution">
    <text evidence="2">The sequence shown here is derived from an EMBL/GenBank/DDBJ whole genome shotgun (WGS) entry which is preliminary data.</text>
</comment>
<dbReference type="Gene3D" id="3.80.10.10">
    <property type="entry name" value="Ribonuclease Inhibitor"/>
    <property type="match status" value="1"/>
</dbReference>
<organism evidence="2 3">
    <name type="scientific">Leucosporidium creatinivorum</name>
    <dbReference type="NCBI Taxonomy" id="106004"/>
    <lineage>
        <taxon>Eukaryota</taxon>
        <taxon>Fungi</taxon>
        <taxon>Dikarya</taxon>
        <taxon>Basidiomycota</taxon>
        <taxon>Pucciniomycotina</taxon>
        <taxon>Microbotryomycetes</taxon>
        <taxon>Leucosporidiales</taxon>
        <taxon>Leucosporidium</taxon>
    </lineage>
</organism>
<feature type="domain" description="Rhodanese" evidence="1">
    <location>
        <begin position="50"/>
        <end position="74"/>
    </location>
</feature>
<dbReference type="EMBL" id="MCGR01000010">
    <property type="protein sequence ID" value="ORY88483.1"/>
    <property type="molecule type" value="Genomic_DNA"/>
</dbReference>
<keyword evidence="3" id="KW-1185">Reference proteome</keyword>
<proteinExistence type="predicted"/>
<name>A0A1Y2FYS0_9BASI</name>
<dbReference type="AlphaFoldDB" id="A0A1Y2FYS0"/>
<dbReference type="SUPFAM" id="SSF52047">
    <property type="entry name" value="RNI-like"/>
    <property type="match status" value="1"/>
</dbReference>
<evidence type="ECO:0000313" key="3">
    <source>
        <dbReference type="Proteomes" id="UP000193467"/>
    </source>
</evidence>
<dbReference type="SUPFAM" id="SSF81383">
    <property type="entry name" value="F-box domain"/>
    <property type="match status" value="1"/>
</dbReference>
<dbReference type="InterPro" id="IPR032675">
    <property type="entry name" value="LRR_dom_sf"/>
</dbReference>
<accession>A0A1Y2FYS0</accession>
<gene>
    <name evidence="2" type="ORF">BCR35DRAFT_301636</name>
</gene>
<dbReference type="InParanoid" id="A0A1Y2FYS0"/>
<reference evidence="2 3" key="1">
    <citation type="submission" date="2016-07" db="EMBL/GenBank/DDBJ databases">
        <title>Pervasive Adenine N6-methylation of Active Genes in Fungi.</title>
        <authorList>
            <consortium name="DOE Joint Genome Institute"/>
            <person name="Mondo S.J."/>
            <person name="Dannebaum R.O."/>
            <person name="Kuo R.C."/>
            <person name="Labutti K."/>
            <person name="Haridas S."/>
            <person name="Kuo A."/>
            <person name="Salamov A."/>
            <person name="Ahrendt S.R."/>
            <person name="Lipzen A."/>
            <person name="Sullivan W."/>
            <person name="Andreopoulos W.B."/>
            <person name="Clum A."/>
            <person name="Lindquist E."/>
            <person name="Daum C."/>
            <person name="Ramamoorthy G.K."/>
            <person name="Gryganskyi A."/>
            <person name="Culley D."/>
            <person name="Magnuson J.K."/>
            <person name="James T.Y."/>
            <person name="O'Malley M.A."/>
            <person name="Stajich J.E."/>
            <person name="Spatafora J.W."/>
            <person name="Visel A."/>
            <person name="Grigoriev I.V."/>
        </authorList>
    </citation>
    <scope>NUCLEOTIDE SEQUENCE [LARGE SCALE GENOMIC DNA]</scope>
    <source>
        <strain evidence="2 3">62-1032</strain>
    </source>
</reference>
<dbReference type="InterPro" id="IPR036047">
    <property type="entry name" value="F-box-like_dom_sf"/>
</dbReference>